<evidence type="ECO:0000256" key="1">
    <source>
        <dbReference type="SAM" id="SignalP"/>
    </source>
</evidence>
<proteinExistence type="predicted"/>
<feature type="chain" id="PRO_5023926983" evidence="1">
    <location>
        <begin position="20"/>
        <end position="211"/>
    </location>
</feature>
<gene>
    <name evidence="2" type="ORF">F3S47_18780</name>
</gene>
<sequence>MKTLMISAAVIALAGAAHAQEAFVTQLGSGNEGANLSFNNNTLNPNLQVVAQDGNNMSAVNLSNGSGNTAWAHQENVAASGVYFLGFELAAPDLGAEHESLIWQNGNGNNAVNVALDENIVNNGYCGIFSGCTDGEAGQGAKQQTIQNGNNNVAVNWSQDSTSSHISASTPSSLSSPSLYTYPDLSNPGFHSATVSPPHFGSYTADVYQGF</sequence>
<evidence type="ECO:0000313" key="2">
    <source>
        <dbReference type="EMBL" id="KAA9005075.1"/>
    </source>
</evidence>
<keyword evidence="3" id="KW-1185">Reference proteome</keyword>
<accession>A0A5J5GAD4</accession>
<name>A0A5J5GAD4_9RHOB</name>
<organism evidence="2 3">
    <name type="scientific">Histidinibacterium aquaticum</name>
    <dbReference type="NCBI Taxonomy" id="2613962"/>
    <lineage>
        <taxon>Bacteria</taxon>
        <taxon>Pseudomonadati</taxon>
        <taxon>Pseudomonadota</taxon>
        <taxon>Alphaproteobacteria</taxon>
        <taxon>Rhodobacterales</taxon>
        <taxon>Paracoccaceae</taxon>
        <taxon>Histidinibacterium</taxon>
    </lineage>
</organism>
<dbReference type="EMBL" id="VYQE01000008">
    <property type="protein sequence ID" value="KAA9005075.1"/>
    <property type="molecule type" value="Genomic_DNA"/>
</dbReference>
<dbReference type="RefSeq" id="WP_150446856.1">
    <property type="nucleotide sequence ID" value="NZ_VYQE01000008.1"/>
</dbReference>
<comment type="caution">
    <text evidence="2">The sequence shown here is derived from an EMBL/GenBank/DDBJ whole genome shotgun (WGS) entry which is preliminary data.</text>
</comment>
<protein>
    <submittedName>
        <fullName evidence="2">Uncharacterized protein</fullName>
    </submittedName>
</protein>
<feature type="signal peptide" evidence="1">
    <location>
        <begin position="1"/>
        <end position="19"/>
    </location>
</feature>
<reference evidence="2 3" key="1">
    <citation type="submission" date="2019-09" db="EMBL/GenBank/DDBJ databases">
        <authorList>
            <person name="Park J.-S."/>
            <person name="Choi H.-J."/>
        </authorList>
    </citation>
    <scope>NUCLEOTIDE SEQUENCE [LARGE SCALE GENOMIC DNA]</scope>
    <source>
        <strain evidence="2 3">176SS1-4</strain>
    </source>
</reference>
<dbReference type="AlphaFoldDB" id="A0A5J5GAD4"/>
<evidence type="ECO:0000313" key="3">
    <source>
        <dbReference type="Proteomes" id="UP000326554"/>
    </source>
</evidence>
<dbReference type="Proteomes" id="UP000326554">
    <property type="component" value="Unassembled WGS sequence"/>
</dbReference>
<keyword evidence="1" id="KW-0732">Signal</keyword>